<name>A0A840R9V4_9NEIS</name>
<feature type="domain" description="YCII-related" evidence="2">
    <location>
        <begin position="1"/>
        <end position="114"/>
    </location>
</feature>
<dbReference type="RefSeq" id="WP_184096448.1">
    <property type="nucleotide sequence ID" value="NZ_JACHHN010000001.1"/>
</dbReference>
<comment type="caution">
    <text evidence="3">The sequence shown here is derived from an EMBL/GenBank/DDBJ whole genome shotgun (WGS) entry which is preliminary data.</text>
</comment>
<dbReference type="EMBL" id="JACHHN010000001">
    <property type="protein sequence ID" value="MBB5189384.1"/>
    <property type="molecule type" value="Genomic_DNA"/>
</dbReference>
<protein>
    <recommendedName>
        <fullName evidence="2">YCII-related domain-containing protein</fullName>
    </recommendedName>
</protein>
<accession>A0A840R9V4</accession>
<sequence length="142" mass="16143">MRFMVMVKATQESEAGTMPEEELLTAMGKYNEELVKAGVMLAGEGLQPSAKGARIRFSGKERTVIDGPFAETKELIAGFWIMQTKSLEECIEWVKRSPNPFRTDSYIEIRQVFEAEDFGDEFTPEARAAEERMREQMAKQGH</sequence>
<dbReference type="Pfam" id="PF03795">
    <property type="entry name" value="YCII"/>
    <property type="match status" value="1"/>
</dbReference>
<reference evidence="3 4" key="1">
    <citation type="submission" date="2020-08" db="EMBL/GenBank/DDBJ databases">
        <title>Genomic Encyclopedia of Type Strains, Phase IV (KMG-IV): sequencing the most valuable type-strain genomes for metagenomic binning, comparative biology and taxonomic classification.</title>
        <authorList>
            <person name="Goeker M."/>
        </authorList>
    </citation>
    <scope>NUCLEOTIDE SEQUENCE [LARGE SCALE GENOMIC DNA]</scope>
    <source>
        <strain evidence="3 4">DSM 18233</strain>
    </source>
</reference>
<keyword evidence="4" id="KW-1185">Reference proteome</keyword>
<dbReference type="Gene3D" id="3.30.70.1060">
    <property type="entry name" value="Dimeric alpha+beta barrel"/>
    <property type="match status" value="1"/>
</dbReference>
<dbReference type="InterPro" id="IPR011008">
    <property type="entry name" value="Dimeric_a/b-barrel"/>
</dbReference>
<gene>
    <name evidence="3" type="ORF">HNQ50_000094</name>
</gene>
<comment type="similarity">
    <text evidence="1">Belongs to the YciI family.</text>
</comment>
<evidence type="ECO:0000313" key="3">
    <source>
        <dbReference type="EMBL" id="MBB5189384.1"/>
    </source>
</evidence>
<evidence type="ECO:0000313" key="4">
    <source>
        <dbReference type="Proteomes" id="UP000543030"/>
    </source>
</evidence>
<evidence type="ECO:0000259" key="2">
    <source>
        <dbReference type="Pfam" id="PF03795"/>
    </source>
</evidence>
<dbReference type="InterPro" id="IPR005545">
    <property type="entry name" value="YCII"/>
</dbReference>
<dbReference type="SUPFAM" id="SSF54909">
    <property type="entry name" value="Dimeric alpha+beta barrel"/>
    <property type="match status" value="1"/>
</dbReference>
<organism evidence="3 4">
    <name type="scientific">Silvimonas terrae</name>
    <dbReference type="NCBI Taxonomy" id="300266"/>
    <lineage>
        <taxon>Bacteria</taxon>
        <taxon>Pseudomonadati</taxon>
        <taxon>Pseudomonadota</taxon>
        <taxon>Betaproteobacteria</taxon>
        <taxon>Neisseriales</taxon>
        <taxon>Chitinibacteraceae</taxon>
        <taxon>Silvimonas</taxon>
    </lineage>
</organism>
<evidence type="ECO:0000256" key="1">
    <source>
        <dbReference type="ARBA" id="ARBA00007689"/>
    </source>
</evidence>
<dbReference type="PANTHER" id="PTHR35174">
    <property type="entry name" value="BLL7171 PROTEIN-RELATED"/>
    <property type="match status" value="1"/>
</dbReference>
<proteinExistence type="inferred from homology"/>
<dbReference type="Proteomes" id="UP000543030">
    <property type="component" value="Unassembled WGS sequence"/>
</dbReference>
<dbReference type="AlphaFoldDB" id="A0A840R9V4"/>
<dbReference type="PANTHER" id="PTHR35174:SF4">
    <property type="entry name" value="BLL7163 PROTEIN"/>
    <property type="match status" value="1"/>
</dbReference>